<organism evidence="1 2">
    <name type="scientific">Klebsiella michiganensis</name>
    <dbReference type="NCBI Taxonomy" id="1134687"/>
    <lineage>
        <taxon>Bacteria</taxon>
        <taxon>Pseudomonadati</taxon>
        <taxon>Pseudomonadota</taxon>
        <taxon>Gammaproteobacteria</taxon>
        <taxon>Enterobacterales</taxon>
        <taxon>Enterobacteriaceae</taxon>
        <taxon>Klebsiella/Raoultella group</taxon>
        <taxon>Klebsiella</taxon>
    </lineage>
</organism>
<gene>
    <name evidence="1" type="ORF">NCTC11685_00023</name>
</gene>
<name>A0A7H4MYG1_9ENTR</name>
<reference evidence="1 2" key="1">
    <citation type="submission" date="2018-06" db="EMBL/GenBank/DDBJ databases">
        <authorList>
            <consortium name="Pathogen Informatics"/>
            <person name="Doyle S."/>
        </authorList>
    </citation>
    <scope>NUCLEOTIDE SEQUENCE [LARGE SCALE GENOMIC DNA]</scope>
    <source>
        <strain evidence="1 2">NCTC11685</strain>
    </source>
</reference>
<comment type="caution">
    <text evidence="1">The sequence shown here is derived from an EMBL/GenBank/DDBJ whole genome shotgun (WGS) entry which is preliminary data.</text>
</comment>
<proteinExistence type="predicted"/>
<accession>A0A7H4MYG1</accession>
<dbReference type="AlphaFoldDB" id="A0A7H4MYG1"/>
<dbReference type="Proteomes" id="UP000254863">
    <property type="component" value="Unassembled WGS sequence"/>
</dbReference>
<evidence type="ECO:0000313" key="2">
    <source>
        <dbReference type="Proteomes" id="UP000254863"/>
    </source>
</evidence>
<evidence type="ECO:0000313" key="1">
    <source>
        <dbReference type="EMBL" id="STV70704.1"/>
    </source>
</evidence>
<sequence>MQQHDSHSAAGATFHQILAREDWQNQTITHLQPFTGPPDFRQLARYRRGAEKPALGVPPPA</sequence>
<protein>
    <submittedName>
        <fullName evidence="1">Beta-galactosidase</fullName>
    </submittedName>
</protein>
<dbReference type="EMBL" id="UGMS01000001">
    <property type="protein sequence ID" value="STV70704.1"/>
    <property type="molecule type" value="Genomic_DNA"/>
</dbReference>